<reference evidence="1" key="2">
    <citation type="submission" date="2025-09" db="UniProtKB">
        <authorList>
            <consortium name="EnsemblPlants"/>
        </authorList>
    </citation>
    <scope>IDENTIFICATION</scope>
</reference>
<organism evidence="1 2">
    <name type="scientific">Avena sativa</name>
    <name type="common">Oat</name>
    <dbReference type="NCBI Taxonomy" id="4498"/>
    <lineage>
        <taxon>Eukaryota</taxon>
        <taxon>Viridiplantae</taxon>
        <taxon>Streptophyta</taxon>
        <taxon>Embryophyta</taxon>
        <taxon>Tracheophyta</taxon>
        <taxon>Spermatophyta</taxon>
        <taxon>Magnoliopsida</taxon>
        <taxon>Liliopsida</taxon>
        <taxon>Poales</taxon>
        <taxon>Poaceae</taxon>
        <taxon>BOP clade</taxon>
        <taxon>Pooideae</taxon>
        <taxon>Poodae</taxon>
        <taxon>Poeae</taxon>
        <taxon>Poeae Chloroplast Group 1 (Aveneae type)</taxon>
        <taxon>Aveninae</taxon>
        <taxon>Avena</taxon>
    </lineage>
</organism>
<evidence type="ECO:0000313" key="1">
    <source>
        <dbReference type="EnsemblPlants" id="AVESA.00010b.r2.5AG0845800.1.CDS"/>
    </source>
</evidence>
<protein>
    <submittedName>
        <fullName evidence="1">Uncharacterized protein</fullName>
    </submittedName>
</protein>
<dbReference type="Proteomes" id="UP001732700">
    <property type="component" value="Chromosome 5A"/>
</dbReference>
<name>A0ACD5XSA3_AVESA</name>
<evidence type="ECO:0000313" key="2">
    <source>
        <dbReference type="Proteomes" id="UP001732700"/>
    </source>
</evidence>
<proteinExistence type="predicted"/>
<keyword evidence="2" id="KW-1185">Reference proteome</keyword>
<dbReference type="EnsemblPlants" id="AVESA.00010b.r2.5AG0845800.1">
    <property type="protein sequence ID" value="AVESA.00010b.r2.5AG0845800.1.CDS"/>
    <property type="gene ID" value="AVESA.00010b.r2.5AG0845800"/>
</dbReference>
<reference evidence="1" key="1">
    <citation type="submission" date="2021-05" db="EMBL/GenBank/DDBJ databases">
        <authorList>
            <person name="Scholz U."/>
            <person name="Mascher M."/>
            <person name="Fiebig A."/>
        </authorList>
    </citation>
    <scope>NUCLEOTIDE SEQUENCE [LARGE SCALE GENOMIC DNA]</scope>
</reference>
<sequence length="230" mass="25219">MLHKARLMKAKAKAMEAEATTKLLEAEAKTKTKLLEAKAKVMVKENKIIFTDMENSTDPDRRASLANHWLSAFSLTSTHKEHTPPLMEQLNGEHEDGLDLTLSLAPQTAPEIGGFFLCVYCDRKFRSSQALGGHQNAHKQERSLAKRRREIAPDTRSHGVALDQRPPRYAASSGGDNFFLSTAGKSRRTEAPKAATLMPDGVAGWRGGSSSEYGYDAAGSAHDVDLTLRL</sequence>
<accession>A0ACD5XSA3</accession>